<evidence type="ECO:0000313" key="2">
    <source>
        <dbReference type="Proteomes" id="UP000006216"/>
    </source>
</evidence>
<gene>
    <name evidence="1" type="ORF">PFC_03590</name>
</gene>
<evidence type="ECO:0000313" key="1">
    <source>
        <dbReference type="EMBL" id="AFN03667.1"/>
    </source>
</evidence>
<accession>I6U6U0</accession>
<dbReference type="KEGG" id="pfi:PFC_03590"/>
<dbReference type="EMBL" id="CP003685">
    <property type="protein sequence ID" value="AFN03667.1"/>
    <property type="molecule type" value="Genomic_DNA"/>
</dbReference>
<organism evidence="2">
    <name type="scientific">Pyrococcus furiosus COM1</name>
    <dbReference type="NCBI Taxonomy" id="1185654"/>
    <lineage>
        <taxon>Archaea</taxon>
        <taxon>Methanobacteriati</taxon>
        <taxon>Methanobacteriota</taxon>
        <taxon>Thermococci</taxon>
        <taxon>Thermococcales</taxon>
        <taxon>Thermococcaceae</taxon>
        <taxon>Pyrococcus</taxon>
    </lineage>
</organism>
<sequence>MFIDRKEDGKAQFIVIYGRRRVGKLLSYLSS</sequence>
<protein>
    <submittedName>
        <fullName evidence="1">Uncharacterized protein</fullName>
    </submittedName>
</protein>
<proteinExistence type="predicted"/>
<name>I6U6U0_9EURY</name>
<dbReference type="AlphaFoldDB" id="I6U6U0"/>
<dbReference type="HOGENOM" id="CLU_3394549_0_0_2"/>
<reference evidence="1 2" key="1">
    <citation type="journal article" date="2012" name="J. Bacteriol.">
        <title>Genome Sequencing of a Genetically-Tractable Pyrococcus furiosus Strain Reveals a Highly Dynamic Genome.</title>
        <authorList>
            <person name="Bridger S.L."/>
            <person name="Lancaster W.A."/>
            <person name="Poole F.L.II."/>
            <person name="Schut G.J."/>
            <person name="Adams M.W."/>
        </authorList>
    </citation>
    <scope>NUCLEOTIDE SEQUENCE [LARGE SCALE GENOMIC DNA]</scope>
    <source>
        <strain evidence="1 2">COM1</strain>
    </source>
</reference>
<dbReference type="Proteomes" id="UP000006216">
    <property type="component" value="Chromosome"/>
</dbReference>